<dbReference type="AlphaFoldDB" id="A0A836H2P3"/>
<feature type="transmembrane region" description="Helical" evidence="1">
    <location>
        <begin position="15"/>
        <end position="35"/>
    </location>
</feature>
<keyword evidence="3" id="KW-1185">Reference proteome</keyword>
<feature type="transmembrane region" description="Helical" evidence="1">
    <location>
        <begin position="245"/>
        <end position="265"/>
    </location>
</feature>
<dbReference type="RefSeq" id="XP_067180944.1">
    <property type="nucleotide sequence ID" value="XM_067324587.1"/>
</dbReference>
<feature type="transmembrane region" description="Helical" evidence="1">
    <location>
        <begin position="86"/>
        <end position="104"/>
    </location>
</feature>
<keyword evidence="1" id="KW-0472">Membrane</keyword>
<reference evidence="3" key="2">
    <citation type="journal article" date="2021" name="Sci. Data">
        <title>Chromosome-scale genome sequencing, assembly and annotation of six genomes from subfamily Leishmaniinae.</title>
        <authorList>
            <person name="Almutairi H."/>
            <person name="Urbaniak M.D."/>
            <person name="Bates M.D."/>
            <person name="Jariyapan N."/>
            <person name="Kwakye-Nuako G."/>
            <person name="Thomaz Soccol V."/>
            <person name="Al-Salem W.S."/>
            <person name="Dillon R.J."/>
            <person name="Bates P.A."/>
            <person name="Gatherer D."/>
        </authorList>
    </citation>
    <scope>NUCLEOTIDE SEQUENCE [LARGE SCALE GENOMIC DNA]</scope>
</reference>
<dbReference type="GeneID" id="92517099"/>
<proteinExistence type="predicted"/>
<sequence>MVSADTKLALTRGGVVAHAVSAALCLGAMTMLPLFRLKIEMLNSSITQSLWTTDIYTPAVEKHIPVKTFVKDCHDLAIAFEMAQRATLVGIVSLSVTFLFAVFHMSPSFTNSGYRVRTVCGAPICMLLLVAIAAAGVNCYLMHAMYENNWCEESSTGYAVTAKGPAACVAAPAIMILPNEELHKMPQVQPLFTTPTLKKNPVALDIGIAAAPAKALFVGSSDAPFGNCNPFDGCISSYHRMGFKVAAGWEAAWAALVAAVIALLAELTVVTVGGSHIAEAGVGESTIALLQGEDERLL</sequence>
<evidence type="ECO:0000313" key="2">
    <source>
        <dbReference type="EMBL" id="KAG5485791.1"/>
    </source>
</evidence>
<feature type="transmembrane region" description="Helical" evidence="1">
    <location>
        <begin position="116"/>
        <end position="141"/>
    </location>
</feature>
<dbReference type="Proteomes" id="UP000673552">
    <property type="component" value="Unassembled WGS sequence"/>
</dbReference>
<dbReference type="EMBL" id="JAFEUZ010000008">
    <property type="protein sequence ID" value="KAG5485791.1"/>
    <property type="molecule type" value="Genomic_DNA"/>
</dbReference>
<organism evidence="2 3">
    <name type="scientific">Leishmania martiniquensis</name>
    <dbReference type="NCBI Taxonomy" id="1580590"/>
    <lineage>
        <taxon>Eukaryota</taxon>
        <taxon>Discoba</taxon>
        <taxon>Euglenozoa</taxon>
        <taxon>Kinetoplastea</taxon>
        <taxon>Metakinetoplastina</taxon>
        <taxon>Trypanosomatida</taxon>
        <taxon>Trypanosomatidae</taxon>
        <taxon>Leishmaniinae</taxon>
        <taxon>Leishmania</taxon>
    </lineage>
</organism>
<gene>
    <name evidence="2" type="ORF">LSCM1_07203</name>
</gene>
<comment type="caution">
    <text evidence="2">The sequence shown here is derived from an EMBL/GenBank/DDBJ whole genome shotgun (WGS) entry which is preliminary data.</text>
</comment>
<name>A0A836H2P3_9TRYP</name>
<keyword evidence="1" id="KW-1133">Transmembrane helix</keyword>
<protein>
    <recommendedName>
        <fullName evidence="4">Amastin surface glycoprotein</fullName>
    </recommendedName>
</protein>
<keyword evidence="1" id="KW-0812">Transmembrane</keyword>
<evidence type="ECO:0000313" key="3">
    <source>
        <dbReference type="Proteomes" id="UP000673552"/>
    </source>
</evidence>
<dbReference type="KEGG" id="lmat:92517099"/>
<dbReference type="OrthoDB" id="265295at2759"/>
<evidence type="ECO:0008006" key="4">
    <source>
        <dbReference type="Google" id="ProtNLM"/>
    </source>
</evidence>
<evidence type="ECO:0000256" key="1">
    <source>
        <dbReference type="SAM" id="Phobius"/>
    </source>
</evidence>
<reference evidence="3" key="1">
    <citation type="journal article" date="2021" name="Microbiol. Resour. Announc.">
        <title>LGAAP: Leishmaniinae Genome Assembly and Annotation Pipeline.</title>
        <authorList>
            <person name="Almutairi H."/>
            <person name="Urbaniak M.D."/>
            <person name="Bates M.D."/>
            <person name="Jariyapan N."/>
            <person name="Kwakye-Nuako G."/>
            <person name="Thomaz-Soccol V."/>
            <person name="Al-Salem W.S."/>
            <person name="Dillon R.J."/>
            <person name="Bates P.A."/>
            <person name="Gatherer D."/>
        </authorList>
    </citation>
    <scope>NUCLEOTIDE SEQUENCE [LARGE SCALE GENOMIC DNA]</scope>
</reference>
<accession>A0A836H2P3</accession>